<protein>
    <submittedName>
        <fullName evidence="2">Zn-dependent hydrolase</fullName>
    </submittedName>
</protein>
<proteinExistence type="predicted"/>
<comment type="caution">
    <text evidence="2">The sequence shown here is derived from an EMBL/GenBank/DDBJ whole genome shotgun (WGS) entry which is preliminary data.</text>
</comment>
<dbReference type="EMBL" id="LDWR01000014">
    <property type="protein sequence ID" value="KML60413.1"/>
    <property type="molecule type" value="Genomic_DNA"/>
</dbReference>
<evidence type="ECO:0000259" key="1">
    <source>
        <dbReference type="Pfam" id="PF12706"/>
    </source>
</evidence>
<dbReference type="Pfam" id="PF12706">
    <property type="entry name" value="Lactamase_B_2"/>
    <property type="match status" value="1"/>
</dbReference>
<gene>
    <name evidence="2" type="ORF">VL15_08415</name>
</gene>
<dbReference type="SUPFAM" id="SSF56281">
    <property type="entry name" value="Metallo-hydrolase/oxidoreductase"/>
    <property type="match status" value="1"/>
</dbReference>
<dbReference type="InterPro" id="IPR001279">
    <property type="entry name" value="Metallo-B-lactamas"/>
</dbReference>
<dbReference type="PATRIC" id="fig|292.27.peg.1257"/>
<name>A0A0J5X8X9_BURCE</name>
<feature type="domain" description="Metallo-beta-lactamase" evidence="1">
    <location>
        <begin position="178"/>
        <end position="292"/>
    </location>
</feature>
<dbReference type="GO" id="GO:0016787">
    <property type="term" value="F:hydrolase activity"/>
    <property type="evidence" value="ECO:0007669"/>
    <property type="project" value="UniProtKB-KW"/>
</dbReference>
<accession>A0A0J5X8X9</accession>
<evidence type="ECO:0000313" key="3">
    <source>
        <dbReference type="Proteomes" id="UP000036338"/>
    </source>
</evidence>
<dbReference type="AlphaFoldDB" id="A0A0J5X8X9"/>
<dbReference type="Gene3D" id="3.60.15.10">
    <property type="entry name" value="Ribonuclease Z/Hydroxyacylglutathione hydrolase-like"/>
    <property type="match status" value="1"/>
</dbReference>
<organism evidence="2 3">
    <name type="scientific">Burkholderia cepacia</name>
    <name type="common">Pseudomonas cepacia</name>
    <dbReference type="NCBI Taxonomy" id="292"/>
    <lineage>
        <taxon>Bacteria</taxon>
        <taxon>Pseudomonadati</taxon>
        <taxon>Pseudomonadota</taxon>
        <taxon>Betaproteobacteria</taxon>
        <taxon>Burkholderiales</taxon>
        <taxon>Burkholderiaceae</taxon>
        <taxon>Burkholderia</taxon>
        <taxon>Burkholderia cepacia complex</taxon>
    </lineage>
</organism>
<keyword evidence="2" id="KW-0378">Hydrolase</keyword>
<dbReference type="RefSeq" id="WP_048244829.1">
    <property type="nucleotide sequence ID" value="NZ_LDWR01000014.1"/>
</dbReference>
<dbReference type="Proteomes" id="UP000036338">
    <property type="component" value="Unassembled WGS sequence"/>
</dbReference>
<evidence type="ECO:0000313" key="2">
    <source>
        <dbReference type="EMBL" id="KML60413.1"/>
    </source>
</evidence>
<dbReference type="InterPro" id="IPR036866">
    <property type="entry name" value="RibonucZ/Hydroxyglut_hydro"/>
</dbReference>
<sequence>MSVDDRLGVFLNTGILASRAHDLGLLIERQDALMQQFMEAKFEPAACAALLRDAIARYPFLAGLFDPDSVAAGGCIASRALLYDLHQHRDRWTLALAPQHGDPIVLDTAADDVPQLANALRDALQRNHWQPLSELYADPRLLGCERPDGDAALAWPAFDGPGIQRLEHASLLIASETTRLLTDPISLAIGGNVGLPDLDRAPSNLGQQIDGMLVTHGHLDHWHIPTILRHGGDGSVPVVVPHIPVASLLAQDDMQQSLRDVGQTVLAPGWGETVRIGDIEIDILPFYGEQPTIGAAVPPQDVRNWGNCYRVTTPQFSVILLVDSGEDAKGSVMDVIDRSVALRGQPDLVLSCCRELRKPPFWQGLFTFWMVLPMTDLQRLTHVAEAGDGPSITLGPSGIGELCARAGARAFAPYANGFCGIATEIGDIGWINGEPAEADTLDQIDARVGALGGATRVIRWLPGDVLRHDGDWQVS</sequence>
<reference evidence="2 3" key="1">
    <citation type="submission" date="2015-05" db="EMBL/GenBank/DDBJ databases">
        <title>Draft genome of Burkholderia cepacia LK29.</title>
        <authorList>
            <person name="Chan X.Y."/>
        </authorList>
    </citation>
    <scope>NUCLEOTIDE SEQUENCE [LARGE SCALE GENOMIC DNA]</scope>
    <source>
        <strain evidence="2 3">LK29</strain>
    </source>
</reference>